<organism evidence="2 3">
    <name type="scientific">Olpidium bornovanus</name>
    <dbReference type="NCBI Taxonomy" id="278681"/>
    <lineage>
        <taxon>Eukaryota</taxon>
        <taxon>Fungi</taxon>
        <taxon>Fungi incertae sedis</taxon>
        <taxon>Olpidiomycota</taxon>
        <taxon>Olpidiomycotina</taxon>
        <taxon>Olpidiomycetes</taxon>
        <taxon>Olpidiales</taxon>
        <taxon>Olpidiaceae</taxon>
        <taxon>Olpidium</taxon>
    </lineage>
</organism>
<comment type="caution">
    <text evidence="2">The sequence shown here is derived from an EMBL/GenBank/DDBJ whole genome shotgun (WGS) entry which is preliminary data.</text>
</comment>
<evidence type="ECO:0000313" key="3">
    <source>
        <dbReference type="Proteomes" id="UP000673691"/>
    </source>
</evidence>
<evidence type="ECO:0000313" key="2">
    <source>
        <dbReference type="EMBL" id="KAG5457883.1"/>
    </source>
</evidence>
<feature type="transmembrane region" description="Helical" evidence="1">
    <location>
        <begin position="56"/>
        <end position="76"/>
    </location>
</feature>
<dbReference type="AlphaFoldDB" id="A0A8H8DGZ8"/>
<keyword evidence="1" id="KW-0812">Transmembrane</keyword>
<sequence length="78" mass="7983">MYPCQKAHGGIRGANQIARSRLRGSSAFPGIVVSAALALFAPAPEANRVQINLPCLGFPAGVIAGTIPSTTALAYYGL</sequence>
<keyword evidence="1" id="KW-1133">Transmembrane helix</keyword>
<dbReference type="EMBL" id="JAEFCI010009327">
    <property type="protein sequence ID" value="KAG5457883.1"/>
    <property type="molecule type" value="Genomic_DNA"/>
</dbReference>
<feature type="transmembrane region" description="Helical" evidence="1">
    <location>
        <begin position="26"/>
        <end position="44"/>
    </location>
</feature>
<protein>
    <submittedName>
        <fullName evidence="2">Uncharacterized protein</fullName>
    </submittedName>
</protein>
<proteinExistence type="predicted"/>
<gene>
    <name evidence="2" type="ORF">BJ554DRAFT_1997</name>
</gene>
<reference evidence="2 3" key="1">
    <citation type="journal article" name="Sci. Rep.">
        <title>Genome-scale phylogenetic analyses confirm Olpidium as the closest living zoosporic fungus to the non-flagellated, terrestrial fungi.</title>
        <authorList>
            <person name="Chang Y."/>
            <person name="Rochon D."/>
            <person name="Sekimoto S."/>
            <person name="Wang Y."/>
            <person name="Chovatia M."/>
            <person name="Sandor L."/>
            <person name="Salamov A."/>
            <person name="Grigoriev I.V."/>
            <person name="Stajich J.E."/>
            <person name="Spatafora J.W."/>
        </authorList>
    </citation>
    <scope>NUCLEOTIDE SEQUENCE [LARGE SCALE GENOMIC DNA]</scope>
    <source>
        <strain evidence="2">S191</strain>
    </source>
</reference>
<dbReference type="Proteomes" id="UP000673691">
    <property type="component" value="Unassembled WGS sequence"/>
</dbReference>
<name>A0A8H8DGZ8_9FUNG</name>
<keyword evidence="3" id="KW-1185">Reference proteome</keyword>
<keyword evidence="1" id="KW-0472">Membrane</keyword>
<evidence type="ECO:0000256" key="1">
    <source>
        <dbReference type="SAM" id="Phobius"/>
    </source>
</evidence>
<accession>A0A8H8DGZ8</accession>